<name>A0A9P0W080_9ASCO</name>
<dbReference type="Proteomes" id="UP000837801">
    <property type="component" value="Unassembled WGS sequence"/>
</dbReference>
<organism evidence="1 2">
    <name type="scientific">[Candida] railenensis</name>
    <dbReference type="NCBI Taxonomy" id="45579"/>
    <lineage>
        <taxon>Eukaryota</taxon>
        <taxon>Fungi</taxon>
        <taxon>Dikarya</taxon>
        <taxon>Ascomycota</taxon>
        <taxon>Saccharomycotina</taxon>
        <taxon>Pichiomycetes</taxon>
        <taxon>Debaryomycetaceae</taxon>
        <taxon>Kurtzmaniella</taxon>
    </lineage>
</organism>
<accession>A0A9P0W080</accession>
<reference evidence="1" key="1">
    <citation type="submission" date="2022-03" db="EMBL/GenBank/DDBJ databases">
        <authorList>
            <person name="Legras J.-L."/>
            <person name="Devillers H."/>
            <person name="Grondin C."/>
        </authorList>
    </citation>
    <scope>NUCLEOTIDE SEQUENCE</scope>
    <source>
        <strain evidence="1">CLIB 1423</strain>
    </source>
</reference>
<gene>
    <name evidence="1" type="ORF">CLIB1423_37S00122</name>
</gene>
<dbReference type="AlphaFoldDB" id="A0A9P0W080"/>
<proteinExistence type="predicted"/>
<evidence type="ECO:0000313" key="1">
    <source>
        <dbReference type="EMBL" id="CAH2355874.1"/>
    </source>
</evidence>
<keyword evidence="2" id="KW-1185">Reference proteome</keyword>
<protein>
    <submittedName>
        <fullName evidence="1">Uncharacterized protein</fullName>
    </submittedName>
</protein>
<dbReference type="EMBL" id="CAKXYY010000037">
    <property type="protein sequence ID" value="CAH2355874.1"/>
    <property type="molecule type" value="Genomic_DNA"/>
</dbReference>
<dbReference type="OrthoDB" id="4085733at2759"/>
<sequence length="68" mass="7707">MESSKIQLYIENTYIPPSPAKNEQTIPPYHPCLIVQDSQTDVSKIKPCGCADSYCVKNAPDWIPRARR</sequence>
<comment type="caution">
    <text evidence="1">The sequence shown here is derived from an EMBL/GenBank/DDBJ whole genome shotgun (WGS) entry which is preliminary data.</text>
</comment>
<evidence type="ECO:0000313" key="2">
    <source>
        <dbReference type="Proteomes" id="UP000837801"/>
    </source>
</evidence>